<gene>
    <name evidence="1" type="ORF">PMO31116_04675</name>
</gene>
<sequence length="62" mass="6876">MLIEVLIGFYASILILFVNRVEDDKEVVGRGAEDASKKLLCELPYLGPWAGIGVSLCRRIKP</sequence>
<keyword evidence="2" id="KW-1185">Reference proteome</keyword>
<dbReference type="Proteomes" id="UP000368474">
    <property type="component" value="Unassembled WGS sequence"/>
</dbReference>
<proteinExistence type="predicted"/>
<reference evidence="1 2" key="1">
    <citation type="submission" date="2019-08" db="EMBL/GenBank/DDBJ databases">
        <authorList>
            <person name="Peeters C."/>
        </authorList>
    </citation>
    <scope>NUCLEOTIDE SEQUENCE [LARGE SCALE GENOMIC DNA]</scope>
    <source>
        <strain evidence="1 2">LMG 31116</strain>
    </source>
</reference>
<evidence type="ECO:0000313" key="2">
    <source>
        <dbReference type="Proteomes" id="UP000368474"/>
    </source>
</evidence>
<dbReference type="EMBL" id="CABPSD010000026">
    <property type="protein sequence ID" value="VVE51314.1"/>
    <property type="molecule type" value="Genomic_DNA"/>
</dbReference>
<evidence type="ECO:0000313" key="1">
    <source>
        <dbReference type="EMBL" id="VVE51314.1"/>
    </source>
</evidence>
<accession>A0A5E4YR01</accession>
<organism evidence="1 2">
    <name type="scientific">Pandoraea morbifera</name>
    <dbReference type="NCBI Taxonomy" id="2508300"/>
    <lineage>
        <taxon>Bacteria</taxon>
        <taxon>Pseudomonadati</taxon>
        <taxon>Pseudomonadota</taxon>
        <taxon>Betaproteobacteria</taxon>
        <taxon>Burkholderiales</taxon>
        <taxon>Burkholderiaceae</taxon>
        <taxon>Pandoraea</taxon>
    </lineage>
</organism>
<dbReference type="AlphaFoldDB" id="A0A5E4YR01"/>
<protein>
    <submittedName>
        <fullName evidence="1">Uncharacterized protein</fullName>
    </submittedName>
</protein>
<name>A0A5E4YR01_9BURK</name>